<organism evidence="1 2">
    <name type="scientific">Microbotryum saponariae</name>
    <dbReference type="NCBI Taxonomy" id="289078"/>
    <lineage>
        <taxon>Eukaryota</taxon>
        <taxon>Fungi</taxon>
        <taxon>Dikarya</taxon>
        <taxon>Basidiomycota</taxon>
        <taxon>Pucciniomycotina</taxon>
        <taxon>Microbotryomycetes</taxon>
        <taxon>Microbotryales</taxon>
        <taxon>Microbotryaceae</taxon>
        <taxon>Microbotryum</taxon>
    </lineage>
</organism>
<reference evidence="2" key="1">
    <citation type="submission" date="2016-10" db="EMBL/GenBank/DDBJ databases">
        <authorList>
            <person name="Jeantristanb JTB J.-T."/>
            <person name="Ricardo R."/>
        </authorList>
    </citation>
    <scope>NUCLEOTIDE SEQUENCE [LARGE SCALE GENOMIC DNA]</scope>
</reference>
<evidence type="ECO:0000313" key="1">
    <source>
        <dbReference type="EMBL" id="SDA02397.1"/>
    </source>
</evidence>
<sequence>MHVELAASSGDNKLGRTGPNCANASVRSLVCFIPISPSIHHHRCFFISSLRCALAVGLGLLCSLANAATLDDSFRRHADKNTKPSTGPCVDDWNRTLNVSGNNRDIYVALYNNNCLCGSQDCFTHYSKCLESNTSKKSKWITDDLNQGCDACKSAQNEDRIDAVVPRVVIASIHQASHHRHPSFVLDSSRPFICAFPLNLAIIQFTVSSSPLRQGPLSSPSVKFLRRLGRKRVKFPRRLVLVSFFVAQSWRMHSSST</sequence>
<dbReference type="AlphaFoldDB" id="A0A2X0LP88"/>
<protein>
    <submittedName>
        <fullName evidence="1">BZ3500_MvSof-1268-A1-R1_Chr7-3g09677 protein</fullName>
    </submittedName>
</protein>
<dbReference type="Proteomes" id="UP000249723">
    <property type="component" value="Unassembled WGS sequence"/>
</dbReference>
<gene>
    <name evidence="1" type="ORF">BZ3500_MVSOF-1268-A1-R1_CHR7-3G09677</name>
</gene>
<proteinExistence type="predicted"/>
<keyword evidence="2" id="KW-1185">Reference proteome</keyword>
<evidence type="ECO:0000313" key="2">
    <source>
        <dbReference type="Proteomes" id="UP000249723"/>
    </source>
</evidence>
<accession>A0A2X0LP88</accession>
<name>A0A2X0LP88_9BASI</name>
<dbReference type="EMBL" id="FMWP01000125">
    <property type="protein sequence ID" value="SDA02397.1"/>
    <property type="molecule type" value="Genomic_DNA"/>
</dbReference>